<protein>
    <submittedName>
        <fullName evidence="7">O-antigen transporter</fullName>
    </submittedName>
</protein>
<feature type="transmembrane region" description="Helical" evidence="6">
    <location>
        <begin position="288"/>
        <end position="305"/>
    </location>
</feature>
<dbReference type="RefSeq" id="WP_375818721.1">
    <property type="nucleotide sequence ID" value="NZ_CACRTX010000016.1"/>
</dbReference>
<feature type="transmembrane region" description="Helical" evidence="6">
    <location>
        <begin position="384"/>
        <end position="403"/>
    </location>
</feature>
<feature type="transmembrane region" description="Helical" evidence="6">
    <location>
        <begin position="12"/>
        <end position="33"/>
    </location>
</feature>
<feature type="transmembrane region" description="Helical" evidence="6">
    <location>
        <begin position="439"/>
        <end position="461"/>
    </location>
</feature>
<feature type="transmembrane region" description="Helical" evidence="6">
    <location>
        <begin position="45"/>
        <end position="68"/>
    </location>
</feature>
<feature type="transmembrane region" description="Helical" evidence="6">
    <location>
        <begin position="415"/>
        <end position="433"/>
    </location>
</feature>
<gene>
    <name evidence="7" type="primary">rfbX</name>
    <name evidence="7" type="ORF">ECLFYP2_00496</name>
</gene>
<evidence type="ECO:0000256" key="5">
    <source>
        <dbReference type="ARBA" id="ARBA00023136"/>
    </source>
</evidence>
<name>A0A6N3FNW0_ENTCA</name>
<keyword evidence="3 6" id="KW-0812">Transmembrane</keyword>
<feature type="transmembrane region" description="Helical" evidence="6">
    <location>
        <begin position="168"/>
        <end position="194"/>
    </location>
</feature>
<dbReference type="Pfam" id="PF01943">
    <property type="entry name" value="Polysacc_synt"/>
    <property type="match status" value="1"/>
</dbReference>
<proteinExistence type="predicted"/>
<feature type="transmembrane region" description="Helical" evidence="6">
    <location>
        <begin position="325"/>
        <end position="348"/>
    </location>
</feature>
<reference evidence="7" key="1">
    <citation type="submission" date="2019-11" db="EMBL/GenBank/DDBJ databases">
        <authorList>
            <person name="Feng L."/>
        </authorList>
    </citation>
    <scope>NUCLEOTIDE SEQUENCE</scope>
    <source>
        <strain evidence="7">ECasseliflavusLFYP2</strain>
    </source>
</reference>
<accession>A0A6N3FNW0</accession>
<dbReference type="AlphaFoldDB" id="A0A6N3FNW0"/>
<keyword evidence="2" id="KW-1003">Cell membrane</keyword>
<feature type="transmembrane region" description="Helical" evidence="6">
    <location>
        <begin position="250"/>
        <end position="267"/>
    </location>
</feature>
<evidence type="ECO:0000256" key="2">
    <source>
        <dbReference type="ARBA" id="ARBA00022475"/>
    </source>
</evidence>
<dbReference type="EMBL" id="CACRTX010000016">
    <property type="protein sequence ID" value="VYU54137.1"/>
    <property type="molecule type" value="Genomic_DNA"/>
</dbReference>
<dbReference type="InterPro" id="IPR002797">
    <property type="entry name" value="Polysacc_synth"/>
</dbReference>
<organism evidence="7">
    <name type="scientific">Enterococcus casseliflavus</name>
    <name type="common">Enterococcus flavescens</name>
    <dbReference type="NCBI Taxonomy" id="37734"/>
    <lineage>
        <taxon>Bacteria</taxon>
        <taxon>Bacillati</taxon>
        <taxon>Bacillota</taxon>
        <taxon>Bacilli</taxon>
        <taxon>Lactobacillales</taxon>
        <taxon>Enterococcaceae</taxon>
        <taxon>Enterococcus</taxon>
    </lineage>
</organism>
<dbReference type="PANTHER" id="PTHR30250:SF11">
    <property type="entry name" value="O-ANTIGEN TRANSPORTER-RELATED"/>
    <property type="match status" value="1"/>
</dbReference>
<feature type="transmembrane region" description="Helical" evidence="6">
    <location>
        <begin position="360"/>
        <end position="378"/>
    </location>
</feature>
<evidence type="ECO:0000256" key="3">
    <source>
        <dbReference type="ARBA" id="ARBA00022692"/>
    </source>
</evidence>
<feature type="transmembrane region" description="Helical" evidence="6">
    <location>
        <begin position="116"/>
        <end position="137"/>
    </location>
</feature>
<sequence length="472" mass="53946">MNTIKKKLLSNLIYQSSYQVMLIVLPIITTPIITQRLSPDSTGLYKYISSVAQYFILVGGLGLANYGVREIALVKNNREQLSQKFWELQYFNLFFSILTTLIYIIVSFFSSEKMLFLVYGIAVFSTVLDISWLFSGLEDFKKITIRNFFIKSLSILAIIVFVQNDQDLWKYILINALSSFLGQAVLWVSLFKYIDFKIVESKAIWSHFFPALKFFIAKVATIMYGNTTSFLLGILTVVSNVSLYSYSNNLIAIAASVLTATNMVMIPRMTNMYASDNEKNMIRMFKKVIMAQLFLTIGLTFGIMATNEKLIGWFIDPQYRDIIPYVYLLAPSISFQILQMSAASMWLIPKNQMKEYNGSVLTGGFLCIFLNLITIPFLEVYGAVLSISLAYIYVCFVRFRYMYKNTDFRFDWVQIAKNIFGGITMLVVVMIATRQMESSIVTSLIQVILGVTVYLVISIILKSNPLLDILKR</sequence>
<dbReference type="PANTHER" id="PTHR30250">
    <property type="entry name" value="PST FAMILY PREDICTED COLANIC ACID TRANSPORTER"/>
    <property type="match status" value="1"/>
</dbReference>
<evidence type="ECO:0000256" key="4">
    <source>
        <dbReference type="ARBA" id="ARBA00022989"/>
    </source>
</evidence>
<dbReference type="GO" id="GO:0005886">
    <property type="term" value="C:plasma membrane"/>
    <property type="evidence" value="ECO:0007669"/>
    <property type="project" value="UniProtKB-SubCell"/>
</dbReference>
<feature type="transmembrane region" description="Helical" evidence="6">
    <location>
        <begin position="144"/>
        <end position="162"/>
    </location>
</feature>
<dbReference type="InterPro" id="IPR050833">
    <property type="entry name" value="Poly_Biosynth_Transport"/>
</dbReference>
<keyword evidence="4 6" id="KW-1133">Transmembrane helix</keyword>
<evidence type="ECO:0000313" key="7">
    <source>
        <dbReference type="EMBL" id="VYU54137.1"/>
    </source>
</evidence>
<evidence type="ECO:0000256" key="6">
    <source>
        <dbReference type="SAM" id="Phobius"/>
    </source>
</evidence>
<keyword evidence="5 6" id="KW-0472">Membrane</keyword>
<feature type="transmembrane region" description="Helical" evidence="6">
    <location>
        <begin position="89"/>
        <end position="110"/>
    </location>
</feature>
<comment type="subcellular location">
    <subcellularLocation>
        <location evidence="1">Cell membrane</location>
        <topology evidence="1">Multi-pass membrane protein</topology>
    </subcellularLocation>
</comment>
<evidence type="ECO:0000256" key="1">
    <source>
        <dbReference type="ARBA" id="ARBA00004651"/>
    </source>
</evidence>